<dbReference type="Proteomes" id="UP000094487">
    <property type="component" value="Unassembled WGS sequence"/>
</dbReference>
<dbReference type="Gene3D" id="1.10.10.1550">
    <property type="entry name" value="ROS/MUCR transcriptional regulator protein"/>
    <property type="match status" value="1"/>
</dbReference>
<dbReference type="GO" id="GO:0006355">
    <property type="term" value="P:regulation of DNA-templated transcription"/>
    <property type="evidence" value="ECO:0007669"/>
    <property type="project" value="InterPro"/>
</dbReference>
<gene>
    <name evidence="3" type="ORF">BFL28_12610</name>
</gene>
<accession>A0A1E3LYP3</accession>
<dbReference type="STRING" id="1888892.BFL28_12610"/>
<protein>
    <submittedName>
        <fullName evidence="3">Transcriptional regulator</fullName>
    </submittedName>
</protein>
<dbReference type="AlphaFoldDB" id="A0A1E3LYP3"/>
<dbReference type="InterPro" id="IPR041920">
    <property type="entry name" value="ROS/MUCR_sf"/>
</dbReference>
<evidence type="ECO:0000313" key="4">
    <source>
        <dbReference type="Proteomes" id="UP000094487"/>
    </source>
</evidence>
<evidence type="ECO:0000256" key="1">
    <source>
        <dbReference type="ARBA" id="ARBA00007031"/>
    </source>
</evidence>
<sequence length="163" mass="17566">MSDETSLSAVELAAELTAAWLANNNTRSSTEDAVAFMTAMHKTVGELAAPGSAEAETAAAPEFTPAVTARKSLASREHIISMIDGRPYRTLTRHLGTHGLTADQYRARYNLPATYPMTAPAYSEQRREMAKKIGLGRKPGQKVESKPAAKAPRRAKKTTPPEA</sequence>
<comment type="similarity">
    <text evidence="1">Belongs to the ros/MucR family.</text>
</comment>
<reference evidence="3 4" key="1">
    <citation type="submission" date="2016-08" db="EMBL/GenBank/DDBJ databases">
        <title>Draft genome of the agarase producing Sphingomonas sp. MCT13.</title>
        <authorList>
            <person name="D'Andrea M.M."/>
            <person name="Rossolini G.M."/>
            <person name="Thaller M.C."/>
        </authorList>
    </citation>
    <scope>NUCLEOTIDE SEQUENCE [LARGE SCALE GENOMIC DNA]</scope>
    <source>
        <strain evidence="3 4">MCT13</strain>
    </source>
</reference>
<dbReference type="GO" id="GO:0008270">
    <property type="term" value="F:zinc ion binding"/>
    <property type="evidence" value="ECO:0007669"/>
    <property type="project" value="InterPro"/>
</dbReference>
<comment type="caution">
    <text evidence="3">The sequence shown here is derived from an EMBL/GenBank/DDBJ whole genome shotgun (WGS) entry which is preliminary data.</text>
</comment>
<evidence type="ECO:0000313" key="3">
    <source>
        <dbReference type="EMBL" id="ODP38952.1"/>
    </source>
</evidence>
<dbReference type="GO" id="GO:0003677">
    <property type="term" value="F:DNA binding"/>
    <property type="evidence" value="ECO:0007669"/>
    <property type="project" value="InterPro"/>
</dbReference>
<dbReference type="OrthoDB" id="9809693at2"/>
<evidence type="ECO:0000256" key="2">
    <source>
        <dbReference type="SAM" id="MobiDB-lite"/>
    </source>
</evidence>
<organism evidence="3 4">
    <name type="scientific">Sphingomonas turrisvirgatae</name>
    <dbReference type="NCBI Taxonomy" id="1888892"/>
    <lineage>
        <taxon>Bacteria</taxon>
        <taxon>Pseudomonadati</taxon>
        <taxon>Pseudomonadota</taxon>
        <taxon>Alphaproteobacteria</taxon>
        <taxon>Sphingomonadales</taxon>
        <taxon>Sphingomonadaceae</taxon>
        <taxon>Sphingomonas</taxon>
    </lineage>
</organism>
<dbReference type="InterPro" id="IPR008807">
    <property type="entry name" value="ROS_MUCR"/>
</dbReference>
<name>A0A1E3LYP3_9SPHN</name>
<feature type="region of interest" description="Disordered" evidence="2">
    <location>
        <begin position="120"/>
        <end position="163"/>
    </location>
</feature>
<dbReference type="Pfam" id="PF05443">
    <property type="entry name" value="ROS_MUCR"/>
    <property type="match status" value="1"/>
</dbReference>
<dbReference type="RefSeq" id="WP_069319427.1">
    <property type="nucleotide sequence ID" value="NZ_MDDS01000010.1"/>
</dbReference>
<keyword evidence="4" id="KW-1185">Reference proteome</keyword>
<dbReference type="EMBL" id="MDDS01000010">
    <property type="protein sequence ID" value="ODP38952.1"/>
    <property type="molecule type" value="Genomic_DNA"/>
</dbReference>
<proteinExistence type="inferred from homology"/>